<dbReference type="RefSeq" id="WP_144658519.1">
    <property type="nucleotide sequence ID" value="NZ_VIAE01000010.1"/>
</dbReference>
<protein>
    <submittedName>
        <fullName evidence="2">Phage-Associated Protein</fullName>
    </submittedName>
</protein>
<gene>
    <name evidence="2" type="ORF">MDPP_00326</name>
</gene>
<evidence type="ECO:0000259" key="1">
    <source>
        <dbReference type="Pfam" id="PF13274"/>
    </source>
</evidence>
<keyword evidence="3" id="KW-1185">Reference proteome</keyword>
<reference evidence="2 3" key="1">
    <citation type="submission" date="2019-06" db="EMBL/GenBank/DDBJ databases">
        <title>Draft Genome Sequence of Candidatus Phytoplasma pini-Related Strain MDPP: A Resource for Comparative Genomics of Gymnosperm-infecting Phytoplasmas.</title>
        <authorList>
            <person name="Cai W."/>
            <person name="Costanzo S."/>
            <person name="Shao J."/>
            <person name="Zhao Y."/>
            <person name="Davis R."/>
        </authorList>
    </citation>
    <scope>NUCLEOTIDE SEQUENCE [LARGE SCALE GENOMIC DNA]</scope>
    <source>
        <strain evidence="2 3">MDPP</strain>
    </source>
</reference>
<name>A0A559KJ00_9MOLU</name>
<proteinExistence type="predicted"/>
<dbReference type="AlphaFoldDB" id="A0A559KJ00"/>
<accession>A0A559KJ00</accession>
<dbReference type="InterPro" id="IPR025272">
    <property type="entry name" value="SocA_Panacea"/>
</dbReference>
<dbReference type="OrthoDB" id="386130at2"/>
<evidence type="ECO:0000313" key="2">
    <source>
        <dbReference type="EMBL" id="TVY12114.1"/>
    </source>
</evidence>
<evidence type="ECO:0000313" key="3">
    <source>
        <dbReference type="Proteomes" id="UP000320078"/>
    </source>
</evidence>
<feature type="domain" description="Antitoxin SocA-like Panacea" evidence="1">
    <location>
        <begin position="37"/>
        <end position="119"/>
    </location>
</feature>
<dbReference type="EMBL" id="VIAE01000010">
    <property type="protein sequence ID" value="TVY12114.1"/>
    <property type="molecule type" value="Genomic_DNA"/>
</dbReference>
<organism evidence="2 3">
    <name type="scientific">Candidatus Phytoplasma pini</name>
    <dbReference type="NCBI Taxonomy" id="267362"/>
    <lineage>
        <taxon>Bacteria</taxon>
        <taxon>Bacillati</taxon>
        <taxon>Mycoplasmatota</taxon>
        <taxon>Mollicutes</taxon>
        <taxon>Acholeplasmatales</taxon>
        <taxon>Acholeplasmataceae</taxon>
        <taxon>Candidatus Phytoplasma</taxon>
    </lineage>
</organism>
<dbReference type="Proteomes" id="UP000320078">
    <property type="component" value="Unassembled WGS sequence"/>
</dbReference>
<dbReference type="Pfam" id="PF13274">
    <property type="entry name" value="SocA_Panacea"/>
    <property type="match status" value="1"/>
</dbReference>
<sequence>MNQLKPNDINVFDVVNYLICRLDTSLYGLTNYKMNQLLYYIQGHYIAKYDQPLFPEALEATIFGPIVPIVFGTFFEFALKFIPNDYFCQEARKQPLSDEAKTIIQKVIDEYARLGVYDLRVRIWQEYVVPFS</sequence>
<comment type="caution">
    <text evidence="2">The sequence shown here is derived from an EMBL/GenBank/DDBJ whole genome shotgun (WGS) entry which is preliminary data.</text>
</comment>